<reference evidence="2" key="1">
    <citation type="journal article" date="2023" name="Mol. Phylogenet. Evol.">
        <title>Genome-scale phylogeny and comparative genomics of the fungal order Sordariales.</title>
        <authorList>
            <person name="Hensen N."/>
            <person name="Bonometti L."/>
            <person name="Westerberg I."/>
            <person name="Brannstrom I.O."/>
            <person name="Guillou S."/>
            <person name="Cros-Aarteil S."/>
            <person name="Calhoun S."/>
            <person name="Haridas S."/>
            <person name="Kuo A."/>
            <person name="Mondo S."/>
            <person name="Pangilinan J."/>
            <person name="Riley R."/>
            <person name="LaButti K."/>
            <person name="Andreopoulos B."/>
            <person name="Lipzen A."/>
            <person name="Chen C."/>
            <person name="Yan M."/>
            <person name="Daum C."/>
            <person name="Ng V."/>
            <person name="Clum A."/>
            <person name="Steindorff A."/>
            <person name="Ohm R.A."/>
            <person name="Martin F."/>
            <person name="Silar P."/>
            <person name="Natvig D.O."/>
            <person name="Lalanne C."/>
            <person name="Gautier V."/>
            <person name="Ament-Velasquez S.L."/>
            <person name="Kruys A."/>
            <person name="Hutchinson M.I."/>
            <person name="Powell A.J."/>
            <person name="Barry K."/>
            <person name="Miller A.N."/>
            <person name="Grigoriev I.V."/>
            <person name="Debuchy R."/>
            <person name="Gladieux P."/>
            <person name="Hiltunen Thoren M."/>
            <person name="Johannesson H."/>
        </authorList>
    </citation>
    <scope>NUCLEOTIDE SEQUENCE</scope>
    <source>
        <strain evidence="2">CBS 333.67</strain>
    </source>
</reference>
<dbReference type="EMBL" id="JAUDZG010000001">
    <property type="protein sequence ID" value="KAK3310119.1"/>
    <property type="molecule type" value="Genomic_DNA"/>
</dbReference>
<keyword evidence="3" id="KW-1185">Reference proteome</keyword>
<feature type="signal peptide" evidence="1">
    <location>
        <begin position="1"/>
        <end position="17"/>
    </location>
</feature>
<accession>A0AAJ0H1K5</accession>
<evidence type="ECO:0008006" key="4">
    <source>
        <dbReference type="Google" id="ProtNLM"/>
    </source>
</evidence>
<keyword evidence="1" id="KW-0732">Signal</keyword>
<reference evidence="2" key="2">
    <citation type="submission" date="2023-06" db="EMBL/GenBank/DDBJ databases">
        <authorList>
            <consortium name="Lawrence Berkeley National Laboratory"/>
            <person name="Mondo S.J."/>
            <person name="Hensen N."/>
            <person name="Bonometti L."/>
            <person name="Westerberg I."/>
            <person name="Brannstrom I.O."/>
            <person name="Guillou S."/>
            <person name="Cros-Aarteil S."/>
            <person name="Calhoun S."/>
            <person name="Haridas S."/>
            <person name="Kuo A."/>
            <person name="Pangilinan J."/>
            <person name="Riley R."/>
            <person name="Labutti K."/>
            <person name="Andreopoulos B."/>
            <person name="Lipzen A."/>
            <person name="Chen C."/>
            <person name="Yanf M."/>
            <person name="Daum C."/>
            <person name="Ng V."/>
            <person name="Clum A."/>
            <person name="Steindorff A."/>
            <person name="Ohm R."/>
            <person name="Martin F."/>
            <person name="Silar P."/>
            <person name="Natvig D."/>
            <person name="Lalanne C."/>
            <person name="Gautier V."/>
            <person name="Ament-Velasquez S.L."/>
            <person name="Kruys A."/>
            <person name="Hutchinson M.I."/>
            <person name="Powell A.J."/>
            <person name="Barry K."/>
            <person name="Miller A.N."/>
            <person name="Grigoriev I.V."/>
            <person name="Debuchy R."/>
            <person name="Gladieux P."/>
            <person name="Thoren M.H."/>
            <person name="Johannesson H."/>
        </authorList>
    </citation>
    <scope>NUCLEOTIDE SEQUENCE</scope>
    <source>
        <strain evidence="2">CBS 333.67</strain>
    </source>
</reference>
<dbReference type="Proteomes" id="UP001273166">
    <property type="component" value="Unassembled WGS sequence"/>
</dbReference>
<name>A0AAJ0H1K5_9PEZI</name>
<gene>
    <name evidence="2" type="ORF">B0T15DRAFT_25189</name>
</gene>
<dbReference type="AlphaFoldDB" id="A0AAJ0H1K5"/>
<sequence>MLRSVFALAAVAHLSAASPTYKIPLAMSKAMLESDGCILPEAFVVQNFYIWTPSAGNNSSRVINFDYADNSTSINTKCHFNATSVNVGSEGLAPRYACDNTVVQFIWEDERLTMIEKACPENSQFEAAGSVTPHLVCSKSAVNSTVGAGNACSSMQKSMAANFTSLQPTPK</sequence>
<dbReference type="GeneID" id="87882020"/>
<protein>
    <recommendedName>
        <fullName evidence="4">AA1-like domain-containing protein</fullName>
    </recommendedName>
</protein>
<organism evidence="2 3">
    <name type="scientific">Chaetomium strumarium</name>
    <dbReference type="NCBI Taxonomy" id="1170767"/>
    <lineage>
        <taxon>Eukaryota</taxon>
        <taxon>Fungi</taxon>
        <taxon>Dikarya</taxon>
        <taxon>Ascomycota</taxon>
        <taxon>Pezizomycotina</taxon>
        <taxon>Sordariomycetes</taxon>
        <taxon>Sordariomycetidae</taxon>
        <taxon>Sordariales</taxon>
        <taxon>Chaetomiaceae</taxon>
        <taxon>Chaetomium</taxon>
    </lineage>
</organism>
<evidence type="ECO:0000256" key="1">
    <source>
        <dbReference type="SAM" id="SignalP"/>
    </source>
</evidence>
<proteinExistence type="predicted"/>
<evidence type="ECO:0000313" key="3">
    <source>
        <dbReference type="Proteomes" id="UP001273166"/>
    </source>
</evidence>
<dbReference type="RefSeq" id="XP_062725899.1">
    <property type="nucleotide sequence ID" value="XM_062863191.1"/>
</dbReference>
<comment type="caution">
    <text evidence="2">The sequence shown here is derived from an EMBL/GenBank/DDBJ whole genome shotgun (WGS) entry which is preliminary data.</text>
</comment>
<evidence type="ECO:0000313" key="2">
    <source>
        <dbReference type="EMBL" id="KAK3310119.1"/>
    </source>
</evidence>
<feature type="chain" id="PRO_5042586560" description="AA1-like domain-containing protein" evidence="1">
    <location>
        <begin position="18"/>
        <end position="171"/>
    </location>
</feature>